<evidence type="ECO:0000313" key="6">
    <source>
        <dbReference type="Proteomes" id="UP000696485"/>
    </source>
</evidence>
<accession>A0A9P5SE09</accession>
<evidence type="ECO:0000313" key="5">
    <source>
        <dbReference type="EMBL" id="KAF9326843.1"/>
    </source>
</evidence>
<name>A0A9P5SE09_9FUNG</name>
<protein>
    <submittedName>
        <fullName evidence="5">Histone transcription regulator 3</fullName>
    </submittedName>
</protein>
<feature type="region of interest" description="Disordered" evidence="4">
    <location>
        <begin position="1256"/>
        <end position="1304"/>
    </location>
</feature>
<dbReference type="InterPro" id="IPR033053">
    <property type="entry name" value="Hir3/CABIN1"/>
</dbReference>
<evidence type="ECO:0000256" key="1">
    <source>
        <dbReference type="ARBA" id="ARBA00004123"/>
    </source>
</evidence>
<evidence type="ECO:0000256" key="4">
    <source>
        <dbReference type="SAM" id="MobiDB-lite"/>
    </source>
</evidence>
<keyword evidence="3" id="KW-0539">Nucleus</keyword>
<dbReference type="PANTHER" id="PTHR15502">
    <property type="entry name" value="CALCINEURIN-BINDING PROTEIN CABIN 1-RELATED"/>
    <property type="match status" value="1"/>
</dbReference>
<keyword evidence="6" id="KW-1185">Reference proteome</keyword>
<dbReference type="GO" id="GO:0006325">
    <property type="term" value="P:chromatin organization"/>
    <property type="evidence" value="ECO:0007669"/>
    <property type="project" value="InterPro"/>
</dbReference>
<comment type="caution">
    <text evidence="5">The sequence shown here is derived from an EMBL/GenBank/DDBJ whole genome shotgun (WGS) entry which is preliminary data.</text>
</comment>
<proteinExistence type="inferred from homology"/>
<feature type="compositionally biased region" description="Low complexity" evidence="4">
    <location>
        <begin position="1825"/>
        <end position="1841"/>
    </location>
</feature>
<feature type="compositionally biased region" description="Basic and acidic residues" evidence="4">
    <location>
        <begin position="1749"/>
        <end position="1761"/>
    </location>
</feature>
<reference evidence="5" key="1">
    <citation type="journal article" date="2020" name="Fungal Divers.">
        <title>Resolving the Mortierellaceae phylogeny through synthesis of multi-gene phylogenetics and phylogenomics.</title>
        <authorList>
            <person name="Vandepol N."/>
            <person name="Liber J."/>
            <person name="Desiro A."/>
            <person name="Na H."/>
            <person name="Kennedy M."/>
            <person name="Barry K."/>
            <person name="Grigoriev I.V."/>
            <person name="Miller A.N."/>
            <person name="O'Donnell K."/>
            <person name="Stajich J.E."/>
            <person name="Bonito G."/>
        </authorList>
    </citation>
    <scope>NUCLEOTIDE SEQUENCE</scope>
    <source>
        <strain evidence="5">NVP1</strain>
    </source>
</reference>
<dbReference type="GO" id="GO:0031491">
    <property type="term" value="F:nucleosome binding"/>
    <property type="evidence" value="ECO:0007669"/>
    <property type="project" value="TreeGrafter"/>
</dbReference>
<evidence type="ECO:0000256" key="2">
    <source>
        <dbReference type="ARBA" id="ARBA00007335"/>
    </source>
</evidence>
<feature type="compositionally biased region" description="Polar residues" evidence="4">
    <location>
        <begin position="1735"/>
        <end position="1744"/>
    </location>
</feature>
<feature type="region of interest" description="Disordered" evidence="4">
    <location>
        <begin position="1729"/>
        <end position="1992"/>
    </location>
</feature>
<dbReference type="SUPFAM" id="SSF48452">
    <property type="entry name" value="TPR-like"/>
    <property type="match status" value="2"/>
</dbReference>
<dbReference type="EMBL" id="JAAAUY010000730">
    <property type="protein sequence ID" value="KAF9326843.1"/>
    <property type="molecule type" value="Genomic_DNA"/>
</dbReference>
<dbReference type="Proteomes" id="UP000696485">
    <property type="component" value="Unassembled WGS sequence"/>
</dbReference>
<comment type="subcellular location">
    <subcellularLocation>
        <location evidence="1">Nucleus</location>
    </subcellularLocation>
</comment>
<feature type="compositionally biased region" description="Polar residues" evidence="4">
    <location>
        <begin position="1812"/>
        <end position="1821"/>
    </location>
</feature>
<dbReference type="Gene3D" id="1.25.40.10">
    <property type="entry name" value="Tetratricopeptide repeat domain"/>
    <property type="match status" value="1"/>
</dbReference>
<feature type="compositionally biased region" description="Polar residues" evidence="4">
    <location>
        <begin position="1892"/>
        <end position="1901"/>
    </location>
</feature>
<sequence>MIRFTVLNEEEQTKSKEEESVEIQAEKCLGIYQSAIRLLQKGKDEEARRLLQNLIESDLLQKIDNDSELAARGTPLRLLQYLVYTNYASILEQSPGETAGSALQYYLKAMAFDNSDSSLWIKIGTLAAKEKRWKLARYALECGLMESQPEGGDTSHHPYHDFSEDHDLTPSQWSCLETLCEVLFEIGDFAACQEYVKKALQISPYFQRGLQLQQKMEDRLGSNQWQDMIQASADEPPAHRDEVARELILEDPGWLTLGELLLEEYKNIEATANGDFYNKRLVIRMQKEQHSEEDVEMGDAIDSVEPVVTATEVSAEPCHPMEDVTAATTSGDSEAAAPAEDGEQSQKDSADADSSAALKRKRKEVEERSGLRTSKRVRDKLDQFEVTKKKRQEEEQEILAKYRIVLSKFGMDLDNAYIGCTSADAIQPSDIFPRGLSPLLTIFNKHLERPNSLVQASTMENNQQQKTNHFAIFTLDKSDSPADSSFDSGLALEAFVDRTNKQNSGVVEYMCAFVMAVMSGLSEAPEQRSFWQKKWPEELRPIVGSIIAVVEEHLVDYLSEEYAADDQAEVLLSIAEMHLDDMVSHILQPLASSTRRGRVIRKLDAEQTVSLEKKFQKWLFLAGLGETSLDNMSESWARTIVIRLEWMLGRHEQCFGNATEAISHFDRCLAVYKIDPSLTISLPNCKYDTTIDEATVQERRRKLHTHQYVLDAERLFNESEYQDVMTRLEPIFLPSDGATPLAITAEADDSQGIASNTIGGSLSERLELMGLLYKSSEALGERSKQFRCVTEMFTGVVESLINTVTDKTESSETWLLFSQASQLLLLLRETLQSSPVSGLLASLESKQLQKLVCCVLAIARLGFVNVLHQDRLVDDDIKISYSDLLKNRPHLEQFNLVLIRVWLVLLLILPGWLQEQGTESSDDSDTNMSVSHKLPLDTVPLDMKSMDLDADTVQRVLVKPLTSNSSAPLGLYTAPSQELYMELIALIHDDLGVREICGIDNGQLIKLALKVSSPMQGAFYRKEENQCYYCIYGISLSVDGQYPIEHSSEPVDFDRQAATEFFPLLERSLSDRALRGQVRNDIKDAVDRVEEALGLPPYESNAILTLNQQLVDSYLASEINFADVIQVNSLHKLPTMTQPPSSKLPSVYRNIYAIQGKIFLAQFKNKAKNNQFKPLEDLQHAIDQFRIDIHVNPDCWDSWYALAICYAYLADENLVFSASDIRNNYAKIKDLHKRSFLCFSQAVRLAPKRAKAELNGTEKLAQDVQPKVDSGSRSEETTNGADDENEDAMSSGDDSATGQDDNSEQEWHQKQSAFWFDFGNLTYGILCKPVRMEAMRRSSGVLTLTASGKFQSVDIPEPTEEQVYTFAAFCFNRSLKLNRQNWRTFFMLGKCIEKLNGKPHQVLSLYQTAADLVPARTGQPGNERIFEPAYKLISTLTKHLAANKITPATVETVMKRSLAKSKLIVVEGESFIFEPPKEFLQPIPSDSVTEQDLKKDKLHAFRLLCEGLARIRHADKRHWHHRPVFRQAWILYHIYHDVERAKTEMLSLFQVKSNLKTLVSSVWKPEFERSGKHFVYVGEYTKLLIVLAKETKDVETLNSLARKIRRANGLLLDLKDIWELLYDSYLEVLADLVGPDPVLAVAEVIPRTEFRDKAAFYETKMFELEPKPAGLIVLQRLCELKKLNDKMVAEGQMGHLLAVCYSKLFLQVGGTDLYPKELVRQLNGEQDSGALEATAQPSSQSQDTYVAENKADEKHDEEGSDKTAGVNGSKAGEEHEDISLKMSKLTTTPVRGTTEKSATAHDPDPQPDANGNKDSTPSESTAPIDGDTSSSTPATSDANSAMDVDANIEDWRPRKKISEAELASRATTMCKAPPPSLKAPQTIQSRLAGPSAPTSEDSTSPAMGPNGEATDVPVATAEGNDQDGQNQDEEGGDSSEAKEPERKEPDPDVAMTATREENSGEQGTESDAIAPPSPLLANSRRNSHIDEDVVMA</sequence>
<comment type="similarity">
    <text evidence="2">Belongs to the HIR3 family.</text>
</comment>
<dbReference type="PANTHER" id="PTHR15502:SF7">
    <property type="entry name" value="CALCINEURIN-BINDING PROTEIN CABIN-1"/>
    <property type="match status" value="1"/>
</dbReference>
<dbReference type="GO" id="GO:0005634">
    <property type="term" value="C:nucleus"/>
    <property type="evidence" value="ECO:0007669"/>
    <property type="project" value="UniProtKB-SubCell"/>
</dbReference>
<feature type="compositionally biased region" description="Basic and acidic residues" evidence="4">
    <location>
        <begin position="1935"/>
        <end position="1946"/>
    </location>
</feature>
<dbReference type="GO" id="GO:0000417">
    <property type="term" value="C:HIR complex"/>
    <property type="evidence" value="ECO:0007669"/>
    <property type="project" value="TreeGrafter"/>
</dbReference>
<feature type="region of interest" description="Disordered" evidence="4">
    <location>
        <begin position="311"/>
        <end position="374"/>
    </location>
</feature>
<organism evidence="5 6">
    <name type="scientific">Podila minutissima</name>
    <dbReference type="NCBI Taxonomy" id="64525"/>
    <lineage>
        <taxon>Eukaryota</taxon>
        <taxon>Fungi</taxon>
        <taxon>Fungi incertae sedis</taxon>
        <taxon>Mucoromycota</taxon>
        <taxon>Mortierellomycotina</taxon>
        <taxon>Mortierellomycetes</taxon>
        <taxon>Mortierellales</taxon>
        <taxon>Mortierellaceae</taxon>
        <taxon>Podila</taxon>
    </lineage>
</organism>
<feature type="compositionally biased region" description="Basic and acidic residues" evidence="4">
    <location>
        <begin position="1983"/>
        <end position="1992"/>
    </location>
</feature>
<feature type="compositionally biased region" description="Polar residues" evidence="4">
    <location>
        <begin position="1784"/>
        <end position="1797"/>
    </location>
</feature>
<gene>
    <name evidence="5" type="primary">HIR3</name>
    <name evidence="5" type="ORF">BG006_009784</name>
</gene>
<dbReference type="InterPro" id="IPR011990">
    <property type="entry name" value="TPR-like_helical_dom_sf"/>
</dbReference>
<feature type="compositionally biased region" description="Basic and acidic residues" evidence="4">
    <location>
        <begin position="1849"/>
        <end position="1859"/>
    </location>
</feature>
<evidence type="ECO:0000256" key="3">
    <source>
        <dbReference type="ARBA" id="ARBA00023242"/>
    </source>
</evidence>